<dbReference type="Gene3D" id="3.30.710.10">
    <property type="entry name" value="Potassium Channel Kv1.1, Chain A"/>
    <property type="match status" value="1"/>
</dbReference>
<dbReference type="PROSITE" id="PS50097">
    <property type="entry name" value="BTB"/>
    <property type="match status" value="1"/>
</dbReference>
<proteinExistence type="predicted"/>
<dbReference type="SMART" id="SM00225">
    <property type="entry name" value="BTB"/>
    <property type="match status" value="1"/>
</dbReference>
<accession>A0A9D4IZF7</accession>
<protein>
    <recommendedName>
        <fullName evidence="1">BTB domain-containing protein</fullName>
    </recommendedName>
</protein>
<reference evidence="2" key="1">
    <citation type="journal article" date="2019" name="bioRxiv">
        <title>The Genome of the Zebra Mussel, Dreissena polymorpha: A Resource for Invasive Species Research.</title>
        <authorList>
            <person name="McCartney M.A."/>
            <person name="Auch B."/>
            <person name="Kono T."/>
            <person name="Mallez S."/>
            <person name="Zhang Y."/>
            <person name="Obille A."/>
            <person name="Becker A."/>
            <person name="Abrahante J.E."/>
            <person name="Garbe J."/>
            <person name="Badalamenti J.P."/>
            <person name="Herman A."/>
            <person name="Mangelson H."/>
            <person name="Liachko I."/>
            <person name="Sullivan S."/>
            <person name="Sone E.D."/>
            <person name="Koren S."/>
            <person name="Silverstein K.A.T."/>
            <person name="Beckman K.B."/>
            <person name="Gohl D.M."/>
        </authorList>
    </citation>
    <scope>NUCLEOTIDE SEQUENCE</scope>
    <source>
        <strain evidence="2">Duluth1</strain>
        <tissue evidence="2">Whole animal</tissue>
    </source>
</reference>
<dbReference type="Proteomes" id="UP000828390">
    <property type="component" value="Unassembled WGS sequence"/>
</dbReference>
<reference evidence="2" key="2">
    <citation type="submission" date="2020-11" db="EMBL/GenBank/DDBJ databases">
        <authorList>
            <person name="McCartney M.A."/>
            <person name="Auch B."/>
            <person name="Kono T."/>
            <person name="Mallez S."/>
            <person name="Becker A."/>
            <person name="Gohl D.M."/>
            <person name="Silverstein K.A.T."/>
            <person name="Koren S."/>
            <person name="Bechman K.B."/>
            <person name="Herman A."/>
            <person name="Abrahante J.E."/>
            <person name="Garbe J."/>
        </authorList>
    </citation>
    <scope>NUCLEOTIDE SEQUENCE</scope>
    <source>
        <strain evidence="2">Duluth1</strain>
        <tissue evidence="2">Whole animal</tissue>
    </source>
</reference>
<dbReference type="SMART" id="SM00875">
    <property type="entry name" value="BACK"/>
    <property type="match status" value="1"/>
</dbReference>
<evidence type="ECO:0000313" key="3">
    <source>
        <dbReference type="Proteomes" id="UP000828390"/>
    </source>
</evidence>
<evidence type="ECO:0000313" key="2">
    <source>
        <dbReference type="EMBL" id="KAH3792620.1"/>
    </source>
</evidence>
<dbReference type="InterPro" id="IPR011333">
    <property type="entry name" value="SKP1/BTB/POZ_sf"/>
</dbReference>
<dbReference type="Pfam" id="PF00651">
    <property type="entry name" value="BTB"/>
    <property type="match status" value="1"/>
</dbReference>
<dbReference type="PANTHER" id="PTHR45774">
    <property type="entry name" value="BTB/POZ DOMAIN-CONTAINING"/>
    <property type="match status" value="1"/>
</dbReference>
<organism evidence="2 3">
    <name type="scientific">Dreissena polymorpha</name>
    <name type="common">Zebra mussel</name>
    <name type="synonym">Mytilus polymorpha</name>
    <dbReference type="NCBI Taxonomy" id="45954"/>
    <lineage>
        <taxon>Eukaryota</taxon>
        <taxon>Metazoa</taxon>
        <taxon>Spiralia</taxon>
        <taxon>Lophotrochozoa</taxon>
        <taxon>Mollusca</taxon>
        <taxon>Bivalvia</taxon>
        <taxon>Autobranchia</taxon>
        <taxon>Heteroconchia</taxon>
        <taxon>Euheterodonta</taxon>
        <taxon>Imparidentia</taxon>
        <taxon>Neoheterodontei</taxon>
        <taxon>Myida</taxon>
        <taxon>Dreissenoidea</taxon>
        <taxon>Dreissenidae</taxon>
        <taxon>Dreissena</taxon>
    </lineage>
</organism>
<feature type="domain" description="BTB" evidence="1">
    <location>
        <begin position="25"/>
        <end position="93"/>
    </location>
</feature>
<dbReference type="PANTHER" id="PTHR45774:SF4">
    <property type="entry name" value="AXUNDEAD, ISOFORM F"/>
    <property type="match status" value="1"/>
</dbReference>
<dbReference type="InterPro" id="IPR011705">
    <property type="entry name" value="BACK"/>
</dbReference>
<dbReference type="AlphaFoldDB" id="A0A9D4IZF7"/>
<dbReference type="InterPro" id="IPR000210">
    <property type="entry name" value="BTB/POZ_dom"/>
</dbReference>
<dbReference type="Pfam" id="PF07707">
    <property type="entry name" value="BACK"/>
    <property type="match status" value="1"/>
</dbReference>
<comment type="caution">
    <text evidence="2">The sequence shown here is derived from an EMBL/GenBank/DDBJ whole genome shotgun (WGS) entry which is preliminary data.</text>
</comment>
<dbReference type="Gene3D" id="1.25.40.420">
    <property type="match status" value="1"/>
</dbReference>
<keyword evidence="3" id="KW-1185">Reference proteome</keyword>
<evidence type="ECO:0000259" key="1">
    <source>
        <dbReference type="PROSITE" id="PS50097"/>
    </source>
</evidence>
<gene>
    <name evidence="2" type="ORF">DPMN_146117</name>
</gene>
<dbReference type="GO" id="GO:0005829">
    <property type="term" value="C:cytosol"/>
    <property type="evidence" value="ECO:0007669"/>
    <property type="project" value="TreeGrafter"/>
</dbReference>
<dbReference type="SUPFAM" id="SSF54695">
    <property type="entry name" value="POZ domain"/>
    <property type="match status" value="1"/>
</dbReference>
<name>A0A9D4IZF7_DREPO</name>
<dbReference type="EMBL" id="JAIWYP010000007">
    <property type="protein sequence ID" value="KAH3792620.1"/>
    <property type="molecule type" value="Genomic_DNA"/>
</dbReference>
<sequence length="436" mass="49630">MATTWQHSESFADTNLKMLDDEYLCDVILAAGNDHKRLKCHKFILASRSPVFHTMFCGAFAESSDVINIPDIEEPILRILVRYLYSGKVDLTADIVMPLIYAANKYDISGLETTCELFLKERIDPNNVCMILDQAIRFDYQGLKQQCLDFIENKSKCVLEADAFVEISKEGLKEVLEMNRMLCSESEVYLACKRWASKRIESTGRQATGEEIWNTLGDEIINLIRFPSMTSEEFTDFVSNDNVLTKEETLSVFQTLIKKRNVTKFKNETRGMTTKPYLLVRSVGVCTGAGMNSRFRCIANGLTFTVSTECEMTGVDMFLPYSECYAECEIEIREGTRIIHSQSFPLIYDPGLKHKLVHLDKRIHLNGMQEYSITHRTTGASLYGCYSSLAQISIHNVTLTLIDLQVRTSDVETSDHVNIVDCEQFYGFELSINTFD</sequence>
<dbReference type="GO" id="GO:0022008">
    <property type="term" value="P:neurogenesis"/>
    <property type="evidence" value="ECO:0007669"/>
    <property type="project" value="TreeGrafter"/>
</dbReference>